<dbReference type="InterPro" id="IPR020635">
    <property type="entry name" value="Tyr_kinase_cat_dom"/>
</dbReference>
<dbReference type="SUPFAM" id="SSF56112">
    <property type="entry name" value="Protein kinase-like (PK-like)"/>
    <property type="match status" value="1"/>
</dbReference>
<feature type="region of interest" description="Disordered" evidence="6">
    <location>
        <begin position="45"/>
        <end position="75"/>
    </location>
</feature>
<dbReference type="AlphaFoldDB" id="A0ABD0TXP9"/>
<dbReference type="InterPro" id="IPR050538">
    <property type="entry name" value="MAP_kinase_kinase_kinase"/>
</dbReference>
<dbReference type="PANTHER" id="PTHR48016:SF8">
    <property type="entry name" value="MITOGEN-ACTIVATED PROTEIN KINASE KINASE KINASE 3"/>
    <property type="match status" value="1"/>
</dbReference>
<dbReference type="PANTHER" id="PTHR48016">
    <property type="entry name" value="MAP KINASE KINASE KINASE SSK2-RELATED-RELATED"/>
    <property type="match status" value="1"/>
</dbReference>
<sequence>MEIDEFIGANEADESAAAVTFNSCDGDSEGVFASRHRIAALSDGFNASDMQDGRRSPPQPPPPHPTFSSRPSQSSWKKGMLLGRGTFGPVYYGFNPKRGLICVIKEFSVISDDSNSNESLKQLNQEIKLLGQLSHANILRYYGSELVDDTLSVILEYVSGESVYVLLQEFGSFEEPVIKNYTAQILSGLAYLHGKNTVHRDIRGTNILVNSFAGVKLADFGIAKHISSDALIRSLRGGPYWMAPEVIMNRNEYNFSVDIWSLGCTVLEMATSKPPWSRFDRMAAMHEIVFGKDIPDIPDHLSSEAKSFVMSCLQRDPSNRPTAAQLMDHPFVCDQAATKSAKLS</sequence>
<evidence type="ECO:0000313" key="9">
    <source>
        <dbReference type="Proteomes" id="UP001552299"/>
    </source>
</evidence>
<organism evidence="8 9">
    <name type="scientific">Dendrobium thyrsiflorum</name>
    <name type="common">Pinecone-like raceme dendrobium</name>
    <name type="synonym">Orchid</name>
    <dbReference type="NCBI Taxonomy" id="117978"/>
    <lineage>
        <taxon>Eukaryota</taxon>
        <taxon>Viridiplantae</taxon>
        <taxon>Streptophyta</taxon>
        <taxon>Embryophyta</taxon>
        <taxon>Tracheophyta</taxon>
        <taxon>Spermatophyta</taxon>
        <taxon>Magnoliopsida</taxon>
        <taxon>Liliopsida</taxon>
        <taxon>Asparagales</taxon>
        <taxon>Orchidaceae</taxon>
        <taxon>Epidendroideae</taxon>
        <taxon>Malaxideae</taxon>
        <taxon>Dendrobiinae</taxon>
        <taxon>Dendrobium</taxon>
    </lineage>
</organism>
<evidence type="ECO:0000259" key="7">
    <source>
        <dbReference type="PROSITE" id="PS50011"/>
    </source>
</evidence>
<dbReference type="GO" id="GO:0016301">
    <property type="term" value="F:kinase activity"/>
    <property type="evidence" value="ECO:0007669"/>
    <property type="project" value="UniProtKB-KW"/>
</dbReference>
<comment type="similarity">
    <text evidence="1">Belongs to the protein kinase superfamily. STE Ser/Thr protein kinase family. MAP kinase kinase kinase subfamily.</text>
</comment>
<evidence type="ECO:0000256" key="3">
    <source>
        <dbReference type="ARBA" id="ARBA00022741"/>
    </source>
</evidence>
<gene>
    <name evidence="8" type="ORF">M5K25_026629</name>
</gene>
<keyword evidence="3" id="KW-0547">Nucleotide-binding</keyword>
<dbReference type="Pfam" id="PF00069">
    <property type="entry name" value="Pkinase"/>
    <property type="match status" value="1"/>
</dbReference>
<dbReference type="PROSITE" id="PS50011">
    <property type="entry name" value="PROTEIN_KINASE_DOM"/>
    <property type="match status" value="1"/>
</dbReference>
<protein>
    <recommendedName>
        <fullName evidence="7">Protein kinase domain-containing protein</fullName>
    </recommendedName>
</protein>
<evidence type="ECO:0000256" key="2">
    <source>
        <dbReference type="ARBA" id="ARBA00022679"/>
    </source>
</evidence>
<dbReference type="Gene3D" id="1.10.510.10">
    <property type="entry name" value="Transferase(Phosphotransferase) domain 1"/>
    <property type="match status" value="1"/>
</dbReference>
<proteinExistence type="inferred from homology"/>
<dbReference type="Proteomes" id="UP001552299">
    <property type="component" value="Unassembled WGS sequence"/>
</dbReference>
<evidence type="ECO:0000256" key="1">
    <source>
        <dbReference type="ARBA" id="ARBA00006529"/>
    </source>
</evidence>
<dbReference type="InterPro" id="IPR000719">
    <property type="entry name" value="Prot_kinase_dom"/>
</dbReference>
<keyword evidence="2" id="KW-0808">Transferase</keyword>
<dbReference type="InterPro" id="IPR011009">
    <property type="entry name" value="Kinase-like_dom_sf"/>
</dbReference>
<dbReference type="GO" id="GO:0005524">
    <property type="term" value="F:ATP binding"/>
    <property type="evidence" value="ECO:0007669"/>
    <property type="project" value="UniProtKB-KW"/>
</dbReference>
<keyword evidence="4" id="KW-0418">Kinase</keyword>
<evidence type="ECO:0000256" key="5">
    <source>
        <dbReference type="ARBA" id="ARBA00022840"/>
    </source>
</evidence>
<evidence type="ECO:0000313" key="8">
    <source>
        <dbReference type="EMBL" id="KAL0904506.1"/>
    </source>
</evidence>
<evidence type="ECO:0000256" key="4">
    <source>
        <dbReference type="ARBA" id="ARBA00022777"/>
    </source>
</evidence>
<feature type="domain" description="Protein kinase" evidence="7">
    <location>
        <begin position="76"/>
        <end position="332"/>
    </location>
</feature>
<comment type="caution">
    <text evidence="8">The sequence shown here is derived from an EMBL/GenBank/DDBJ whole genome shotgun (WGS) entry which is preliminary data.</text>
</comment>
<reference evidence="8 9" key="1">
    <citation type="journal article" date="2024" name="Plant Biotechnol. J.">
        <title>Dendrobium thyrsiflorum genome and its molecular insights into genes involved in important horticultural traits.</title>
        <authorList>
            <person name="Chen B."/>
            <person name="Wang J.Y."/>
            <person name="Zheng P.J."/>
            <person name="Li K.L."/>
            <person name="Liang Y.M."/>
            <person name="Chen X.F."/>
            <person name="Zhang C."/>
            <person name="Zhao X."/>
            <person name="He X."/>
            <person name="Zhang G.Q."/>
            <person name="Liu Z.J."/>
            <person name="Xu Q."/>
        </authorList>
    </citation>
    <scope>NUCLEOTIDE SEQUENCE [LARGE SCALE GENOMIC DNA]</scope>
    <source>
        <strain evidence="8">GZMU011</strain>
    </source>
</reference>
<keyword evidence="5" id="KW-0067">ATP-binding</keyword>
<accession>A0ABD0TXP9</accession>
<evidence type="ECO:0000256" key="6">
    <source>
        <dbReference type="SAM" id="MobiDB-lite"/>
    </source>
</evidence>
<keyword evidence="9" id="KW-1185">Reference proteome</keyword>
<dbReference type="EMBL" id="JANQDX010000019">
    <property type="protein sequence ID" value="KAL0904506.1"/>
    <property type="molecule type" value="Genomic_DNA"/>
</dbReference>
<name>A0ABD0TXP9_DENTH</name>
<dbReference type="SMART" id="SM00219">
    <property type="entry name" value="TyrKc"/>
    <property type="match status" value="1"/>
</dbReference>